<dbReference type="OrthoDB" id="60033at2759"/>
<evidence type="ECO:0000313" key="14">
    <source>
        <dbReference type="Proteomes" id="UP000596742"/>
    </source>
</evidence>
<comment type="caution">
    <text evidence="13">The sequence shown here is derived from an EMBL/GenBank/DDBJ whole genome shotgun (WGS) entry which is preliminary data.</text>
</comment>
<feature type="transmembrane region" description="Helical" evidence="11">
    <location>
        <begin position="59"/>
        <end position="79"/>
    </location>
</feature>
<evidence type="ECO:0000256" key="8">
    <source>
        <dbReference type="ARBA" id="ARBA00023239"/>
    </source>
</evidence>
<keyword evidence="7 11" id="KW-0472">Membrane</keyword>
<dbReference type="FunFam" id="3.30.70.1230:FF:000030">
    <property type="entry name" value="Si:ch211-215j19.12"/>
    <property type="match status" value="1"/>
</dbReference>
<sequence>MTEKTEKDKNWKISKKTKTGSISTTDGTSDILDIVQPPLIGRGFCRDEPLSQTGKRLQLIKMLCLTVLPILGLWGYTVYTLADSINSREENNKQRSSVYYSIDVGQLVHRLQVERDMSVLYLSALGPETRTFLLAEYFNTDRTIDRLSYWPGDLDKANGAMFLSKSSFQDYLAGHRQILSPDRFSIQDEIDFYSRIIDTTIYWLYNTITESKFSLVWKILVAYQKLASAKENVGVERALGTMFYSQGGFESHSYFEMYNKKLHSFRAHMKTAGMYSEFVGQIYNVGLQNTGTNITSIIEAFRKEIQTSVENTTVLDMRKSRYWFDNMTIYLDTLLDIQTQMAQKVISILDLAIDNLTTDLAVNAVLLVVVILMCPLVIMATESLTSSIQIYALTLVDKTKELTNEKERTDGLLYQMVPKQVANRLKRQKKVEAEYFKTVTICFSDVHGFDRITVELTPMEIVKLLNSLHSTVDNILDDFDAYKVETINDCYMVASGLPQRNKDRHASEIANFALKMLNTVSEMKFCSGHRSIELRIGINSGPCMAGIVGSMMPRYCLFGDTVNTASRMKAYSSPNKIHISTSTYLLLSKLKKFQMKKRGSVSVKGKGNMITYWLVKSTDSSDSKDADLCSDDDSCKQDNDSGEEAELPGEITTVEDPLYSASLNYPMPGRHTKCSNKDEAKNMARVAPTVSEKGKRVSPKMKEEDDDDDDDEDDKDDDKD</sequence>
<keyword evidence="14" id="KW-1185">Reference proteome</keyword>
<dbReference type="Gene3D" id="6.10.250.780">
    <property type="match status" value="1"/>
</dbReference>
<evidence type="ECO:0000256" key="10">
    <source>
        <dbReference type="SAM" id="MobiDB-lite"/>
    </source>
</evidence>
<dbReference type="PANTHER" id="PTHR11920">
    <property type="entry name" value="GUANYLYL CYCLASE"/>
    <property type="match status" value="1"/>
</dbReference>
<feature type="compositionally biased region" description="Basic and acidic residues" evidence="10">
    <location>
        <begin position="692"/>
        <end position="703"/>
    </location>
</feature>
<evidence type="ECO:0000256" key="4">
    <source>
        <dbReference type="ARBA" id="ARBA00022729"/>
    </source>
</evidence>
<dbReference type="InterPro" id="IPR001054">
    <property type="entry name" value="A/G_cyclase"/>
</dbReference>
<protein>
    <recommendedName>
        <fullName evidence="2">guanylate cyclase</fullName>
        <ecNumber evidence="2">4.6.1.2</ecNumber>
    </recommendedName>
</protein>
<organism evidence="13 14">
    <name type="scientific">Mytilus galloprovincialis</name>
    <name type="common">Mediterranean mussel</name>
    <dbReference type="NCBI Taxonomy" id="29158"/>
    <lineage>
        <taxon>Eukaryota</taxon>
        <taxon>Metazoa</taxon>
        <taxon>Spiralia</taxon>
        <taxon>Lophotrochozoa</taxon>
        <taxon>Mollusca</taxon>
        <taxon>Bivalvia</taxon>
        <taxon>Autobranchia</taxon>
        <taxon>Pteriomorphia</taxon>
        <taxon>Mytilida</taxon>
        <taxon>Mytiloidea</taxon>
        <taxon>Mytilidae</taxon>
        <taxon>Mytilinae</taxon>
        <taxon>Mytilus</taxon>
    </lineage>
</organism>
<keyword evidence="8" id="KW-0456">Lyase</keyword>
<evidence type="ECO:0000256" key="9">
    <source>
        <dbReference type="ARBA" id="ARBA00023293"/>
    </source>
</evidence>
<accession>A0A8B6BKP7</accession>
<dbReference type="GO" id="GO:0005886">
    <property type="term" value="C:plasma membrane"/>
    <property type="evidence" value="ECO:0007669"/>
    <property type="project" value="TreeGrafter"/>
</dbReference>
<dbReference type="InterPro" id="IPR029787">
    <property type="entry name" value="Nucleotide_cyclase"/>
</dbReference>
<dbReference type="EMBL" id="UYJE01000260">
    <property type="protein sequence ID" value="VDH91748.1"/>
    <property type="molecule type" value="Genomic_DNA"/>
</dbReference>
<name>A0A8B6BKP7_MYTGA</name>
<feature type="compositionally biased region" description="Acidic residues" evidence="10">
    <location>
        <begin position="704"/>
        <end position="720"/>
    </location>
</feature>
<dbReference type="PROSITE" id="PS50125">
    <property type="entry name" value="GUANYLATE_CYCLASE_2"/>
    <property type="match status" value="1"/>
</dbReference>
<dbReference type="CDD" id="cd07302">
    <property type="entry name" value="CHD"/>
    <property type="match status" value="1"/>
</dbReference>
<dbReference type="GO" id="GO:0000166">
    <property type="term" value="F:nucleotide binding"/>
    <property type="evidence" value="ECO:0007669"/>
    <property type="project" value="UniProtKB-KW"/>
</dbReference>
<dbReference type="InterPro" id="IPR011645">
    <property type="entry name" value="HNOB_dom_associated"/>
</dbReference>
<proteinExistence type="predicted"/>
<keyword evidence="3 11" id="KW-0812">Transmembrane</keyword>
<evidence type="ECO:0000256" key="3">
    <source>
        <dbReference type="ARBA" id="ARBA00022692"/>
    </source>
</evidence>
<evidence type="ECO:0000256" key="7">
    <source>
        <dbReference type="ARBA" id="ARBA00023136"/>
    </source>
</evidence>
<comment type="subcellular location">
    <subcellularLocation>
        <location evidence="1">Membrane</location>
        <topology evidence="1">Single-pass type I membrane protein</topology>
    </subcellularLocation>
</comment>
<dbReference type="InterPro" id="IPR050401">
    <property type="entry name" value="Cyclic_nucleotide_synthase"/>
</dbReference>
<keyword evidence="4" id="KW-0732">Signal</keyword>
<evidence type="ECO:0000256" key="5">
    <source>
        <dbReference type="ARBA" id="ARBA00022741"/>
    </source>
</evidence>
<dbReference type="GO" id="GO:0004383">
    <property type="term" value="F:guanylate cyclase activity"/>
    <property type="evidence" value="ECO:0007669"/>
    <property type="project" value="UniProtKB-EC"/>
</dbReference>
<keyword evidence="9" id="KW-0141">cGMP biosynthesis</keyword>
<dbReference type="InterPro" id="IPR013587">
    <property type="entry name" value="Nitrate/nitrite_sensing"/>
</dbReference>
<dbReference type="Proteomes" id="UP000596742">
    <property type="component" value="Unassembled WGS sequence"/>
</dbReference>
<evidence type="ECO:0000256" key="1">
    <source>
        <dbReference type="ARBA" id="ARBA00004479"/>
    </source>
</evidence>
<dbReference type="PANTHER" id="PTHR11920:SF501">
    <property type="entry name" value="GUANYLATE CYCLASE 32E"/>
    <property type="match status" value="1"/>
</dbReference>
<keyword evidence="6 11" id="KW-1133">Transmembrane helix</keyword>
<dbReference type="Gene3D" id="3.30.70.1230">
    <property type="entry name" value="Nucleotide cyclase"/>
    <property type="match status" value="1"/>
</dbReference>
<dbReference type="Pfam" id="PF08376">
    <property type="entry name" value="NIT"/>
    <property type="match status" value="1"/>
</dbReference>
<gene>
    <name evidence="13" type="ORF">MGAL_10B033103</name>
</gene>
<dbReference type="AlphaFoldDB" id="A0A8B6BKP7"/>
<evidence type="ECO:0000256" key="2">
    <source>
        <dbReference type="ARBA" id="ARBA00012202"/>
    </source>
</evidence>
<feature type="compositionally biased region" description="Basic and acidic residues" evidence="10">
    <location>
        <begin position="620"/>
        <end position="639"/>
    </location>
</feature>
<dbReference type="EC" id="4.6.1.2" evidence="2"/>
<evidence type="ECO:0000256" key="6">
    <source>
        <dbReference type="ARBA" id="ARBA00022989"/>
    </source>
</evidence>
<dbReference type="GO" id="GO:0007168">
    <property type="term" value="P:receptor guanylyl cyclase signaling pathway"/>
    <property type="evidence" value="ECO:0007669"/>
    <property type="project" value="TreeGrafter"/>
</dbReference>
<evidence type="ECO:0000313" key="13">
    <source>
        <dbReference type="EMBL" id="VDH91748.1"/>
    </source>
</evidence>
<keyword evidence="5" id="KW-0547">Nucleotide-binding</keyword>
<dbReference type="SMART" id="SM00044">
    <property type="entry name" value="CYCc"/>
    <property type="match status" value="1"/>
</dbReference>
<dbReference type="GO" id="GO:0001653">
    <property type="term" value="F:peptide receptor activity"/>
    <property type="evidence" value="ECO:0007669"/>
    <property type="project" value="TreeGrafter"/>
</dbReference>
<dbReference type="GO" id="GO:0035556">
    <property type="term" value="P:intracellular signal transduction"/>
    <property type="evidence" value="ECO:0007669"/>
    <property type="project" value="InterPro"/>
</dbReference>
<dbReference type="SUPFAM" id="SSF55073">
    <property type="entry name" value="Nucleotide cyclase"/>
    <property type="match status" value="1"/>
</dbReference>
<dbReference type="Pfam" id="PF07701">
    <property type="entry name" value="HNOBA"/>
    <property type="match status" value="1"/>
</dbReference>
<reference evidence="13" key="1">
    <citation type="submission" date="2018-11" db="EMBL/GenBank/DDBJ databases">
        <authorList>
            <person name="Alioto T."/>
            <person name="Alioto T."/>
        </authorList>
    </citation>
    <scope>NUCLEOTIDE SEQUENCE</scope>
</reference>
<feature type="domain" description="Guanylate cyclase" evidence="12">
    <location>
        <begin position="440"/>
        <end position="569"/>
    </location>
</feature>
<feature type="region of interest" description="Disordered" evidence="10">
    <location>
        <begin position="620"/>
        <end position="720"/>
    </location>
</feature>
<evidence type="ECO:0000259" key="12">
    <source>
        <dbReference type="PROSITE" id="PS50125"/>
    </source>
</evidence>
<dbReference type="Pfam" id="PF00211">
    <property type="entry name" value="Guanylate_cyc"/>
    <property type="match status" value="1"/>
</dbReference>
<evidence type="ECO:0000256" key="11">
    <source>
        <dbReference type="SAM" id="Phobius"/>
    </source>
</evidence>
<dbReference type="GO" id="GO:0004016">
    <property type="term" value="F:adenylate cyclase activity"/>
    <property type="evidence" value="ECO:0007669"/>
    <property type="project" value="TreeGrafter"/>
</dbReference>